<dbReference type="Pfam" id="PF13472">
    <property type="entry name" value="Lipase_GDSL_2"/>
    <property type="match status" value="1"/>
</dbReference>
<dbReference type="PANTHER" id="PTHR30383:SF19">
    <property type="entry name" value="FIBRONECTIN TYPE-III DOMAIN-CONTAINING PROTEIN"/>
    <property type="match status" value="1"/>
</dbReference>
<dbReference type="InterPro" id="IPR013830">
    <property type="entry name" value="SGNH_hydro"/>
</dbReference>
<name>A0A814GR94_9BILA</name>
<dbReference type="CDD" id="cd00229">
    <property type="entry name" value="SGNH_hydrolase"/>
    <property type="match status" value="1"/>
</dbReference>
<feature type="domain" description="SGNH hydrolase-type esterase" evidence="1">
    <location>
        <begin position="21"/>
        <end position="206"/>
    </location>
</feature>
<reference evidence="2" key="1">
    <citation type="submission" date="2021-02" db="EMBL/GenBank/DDBJ databases">
        <authorList>
            <person name="Nowell W R."/>
        </authorList>
    </citation>
    <scope>NUCLEOTIDE SEQUENCE</scope>
</reference>
<comment type="caution">
    <text evidence="2">The sequence shown here is derived from an EMBL/GenBank/DDBJ whole genome shotgun (WGS) entry which is preliminary data.</text>
</comment>
<dbReference type="PANTHER" id="PTHR30383">
    <property type="entry name" value="THIOESTERASE 1/PROTEASE 1/LYSOPHOSPHOLIPASE L1"/>
    <property type="match status" value="1"/>
</dbReference>
<evidence type="ECO:0000259" key="1">
    <source>
        <dbReference type="Pfam" id="PF13472"/>
    </source>
</evidence>
<sequence>MLSKNGQQQQQQQQQPLHILAFGDSLTEGYYRYGLAFHPYATHLTNLFDSANIPVKIHQQGVSGERVVPSMVKRLRRLLENNVSYDWIIILGGTNDLGSSSSAEDIFKKGLEPMYEMCLNRAQSKAKLVAMTVIENAHDSPTHARDKNRQELNRMIRDYVANANDQNRVYLVDLDKGIPYHSVDDNKEREQIWDDTIHLTAAGYDRMATLIFDAIKNRI</sequence>
<organism evidence="2 3">
    <name type="scientific">Rotaria sordida</name>
    <dbReference type="NCBI Taxonomy" id="392033"/>
    <lineage>
        <taxon>Eukaryota</taxon>
        <taxon>Metazoa</taxon>
        <taxon>Spiralia</taxon>
        <taxon>Gnathifera</taxon>
        <taxon>Rotifera</taxon>
        <taxon>Eurotatoria</taxon>
        <taxon>Bdelloidea</taxon>
        <taxon>Philodinida</taxon>
        <taxon>Philodinidae</taxon>
        <taxon>Rotaria</taxon>
    </lineage>
</organism>
<dbReference type="AlphaFoldDB" id="A0A814GR94"/>
<protein>
    <recommendedName>
        <fullName evidence="1">SGNH hydrolase-type esterase domain-containing protein</fullName>
    </recommendedName>
</protein>
<evidence type="ECO:0000313" key="2">
    <source>
        <dbReference type="EMBL" id="CAF0999968.1"/>
    </source>
</evidence>
<dbReference type="InterPro" id="IPR036514">
    <property type="entry name" value="SGNH_hydro_sf"/>
</dbReference>
<dbReference type="EMBL" id="CAJNOT010000491">
    <property type="protein sequence ID" value="CAF0999968.1"/>
    <property type="molecule type" value="Genomic_DNA"/>
</dbReference>
<dbReference type="InterPro" id="IPR051532">
    <property type="entry name" value="Ester_Hydrolysis_Enzymes"/>
</dbReference>
<dbReference type="GO" id="GO:0004622">
    <property type="term" value="F:phosphatidylcholine lysophospholipase activity"/>
    <property type="evidence" value="ECO:0007669"/>
    <property type="project" value="TreeGrafter"/>
</dbReference>
<gene>
    <name evidence="2" type="ORF">ZHD862_LOCUS12470</name>
</gene>
<dbReference type="SUPFAM" id="SSF52266">
    <property type="entry name" value="SGNH hydrolase"/>
    <property type="match status" value="1"/>
</dbReference>
<dbReference type="Gene3D" id="3.40.50.1110">
    <property type="entry name" value="SGNH hydrolase"/>
    <property type="match status" value="1"/>
</dbReference>
<evidence type="ECO:0000313" key="3">
    <source>
        <dbReference type="Proteomes" id="UP000663864"/>
    </source>
</evidence>
<accession>A0A814GR94</accession>
<proteinExistence type="predicted"/>
<dbReference type="Proteomes" id="UP000663864">
    <property type="component" value="Unassembled WGS sequence"/>
</dbReference>